<gene>
    <name evidence="1" type="ORF">Lalb_Chr21g0315051</name>
</gene>
<dbReference type="Proteomes" id="UP000447434">
    <property type="component" value="Chromosome 21"/>
</dbReference>
<protein>
    <submittedName>
        <fullName evidence="1">Uncharacterized protein</fullName>
    </submittedName>
</protein>
<dbReference type="EMBL" id="WOCE01000021">
    <property type="protein sequence ID" value="KAE9590014.1"/>
    <property type="molecule type" value="Genomic_DNA"/>
</dbReference>
<sequence length="71" mass="8316">MVEVPSQARIQPRLIEVVPILLDKQQKVSLLRALLVVVLCRFLMQLECQSHYLCLLILTKLETFLIRISWL</sequence>
<reference evidence="2" key="1">
    <citation type="journal article" date="2020" name="Nat. Commun.">
        <title>Genome sequence of the cluster root forming white lupin.</title>
        <authorList>
            <person name="Hufnagel B."/>
            <person name="Marques A."/>
            <person name="Soriano A."/>
            <person name="Marques L."/>
            <person name="Divol F."/>
            <person name="Doumas P."/>
            <person name="Sallet E."/>
            <person name="Mancinotti D."/>
            <person name="Carrere S."/>
            <person name="Marande W."/>
            <person name="Arribat S."/>
            <person name="Keller J."/>
            <person name="Huneau C."/>
            <person name="Blein T."/>
            <person name="Aime D."/>
            <person name="Laguerre M."/>
            <person name="Taylor J."/>
            <person name="Schubert V."/>
            <person name="Nelson M."/>
            <person name="Geu-Flores F."/>
            <person name="Crespi M."/>
            <person name="Gallardo-Guerrero K."/>
            <person name="Delaux P.-M."/>
            <person name="Salse J."/>
            <person name="Berges H."/>
            <person name="Guyot R."/>
            <person name="Gouzy J."/>
            <person name="Peret B."/>
        </authorList>
    </citation>
    <scope>NUCLEOTIDE SEQUENCE [LARGE SCALE GENOMIC DNA]</scope>
    <source>
        <strain evidence="2">cv. Amiga</strain>
    </source>
</reference>
<proteinExistence type="predicted"/>
<organism evidence="1 2">
    <name type="scientific">Lupinus albus</name>
    <name type="common">White lupine</name>
    <name type="synonym">Lupinus termis</name>
    <dbReference type="NCBI Taxonomy" id="3870"/>
    <lineage>
        <taxon>Eukaryota</taxon>
        <taxon>Viridiplantae</taxon>
        <taxon>Streptophyta</taxon>
        <taxon>Embryophyta</taxon>
        <taxon>Tracheophyta</taxon>
        <taxon>Spermatophyta</taxon>
        <taxon>Magnoliopsida</taxon>
        <taxon>eudicotyledons</taxon>
        <taxon>Gunneridae</taxon>
        <taxon>Pentapetalae</taxon>
        <taxon>rosids</taxon>
        <taxon>fabids</taxon>
        <taxon>Fabales</taxon>
        <taxon>Fabaceae</taxon>
        <taxon>Papilionoideae</taxon>
        <taxon>50 kb inversion clade</taxon>
        <taxon>genistoids sensu lato</taxon>
        <taxon>core genistoids</taxon>
        <taxon>Genisteae</taxon>
        <taxon>Lupinus</taxon>
    </lineage>
</organism>
<evidence type="ECO:0000313" key="2">
    <source>
        <dbReference type="Proteomes" id="UP000447434"/>
    </source>
</evidence>
<name>A0A6A4NQV9_LUPAL</name>
<keyword evidence="2" id="KW-1185">Reference proteome</keyword>
<accession>A0A6A4NQV9</accession>
<evidence type="ECO:0000313" key="1">
    <source>
        <dbReference type="EMBL" id="KAE9590014.1"/>
    </source>
</evidence>
<comment type="caution">
    <text evidence="1">The sequence shown here is derived from an EMBL/GenBank/DDBJ whole genome shotgun (WGS) entry which is preliminary data.</text>
</comment>
<dbReference type="AlphaFoldDB" id="A0A6A4NQV9"/>